<dbReference type="HAMAP" id="MF_00671">
    <property type="entry name" value="TolB"/>
    <property type="match status" value="1"/>
</dbReference>
<dbReference type="PANTHER" id="PTHR36842">
    <property type="entry name" value="PROTEIN TOLB HOMOLOG"/>
    <property type="match status" value="1"/>
</dbReference>
<accession>A0A090AJV0</accession>
<dbReference type="Pfam" id="PF04052">
    <property type="entry name" value="TolB_N"/>
    <property type="match status" value="1"/>
</dbReference>
<dbReference type="NCBIfam" id="TIGR02800">
    <property type="entry name" value="propeller_TolB"/>
    <property type="match status" value="1"/>
</dbReference>
<comment type="function">
    <text evidence="5">Part of the Tol-Pal system, which plays a role in outer membrane invagination during cell division and is important for maintaining outer membrane integrity.</text>
</comment>
<dbReference type="HOGENOM" id="CLU_047123_0_0_6"/>
<dbReference type="InterPro" id="IPR014167">
    <property type="entry name" value="Tol-Pal_TolB"/>
</dbReference>
<dbReference type="InterPro" id="IPR007195">
    <property type="entry name" value="TolB_N"/>
</dbReference>
<dbReference type="Pfam" id="PF07676">
    <property type="entry name" value="PD40"/>
    <property type="match status" value="5"/>
</dbReference>
<dbReference type="Proteomes" id="UP000031623">
    <property type="component" value="Chromosome"/>
</dbReference>
<dbReference type="EMBL" id="AP014633">
    <property type="protein sequence ID" value="BAP55822.1"/>
    <property type="molecule type" value="Genomic_DNA"/>
</dbReference>
<feature type="domain" description="TolB N-terminal" evidence="6">
    <location>
        <begin position="23"/>
        <end position="128"/>
    </location>
</feature>
<evidence type="ECO:0000256" key="2">
    <source>
        <dbReference type="ARBA" id="ARBA00009820"/>
    </source>
</evidence>
<organism evidence="7 8">
    <name type="scientific">Thioploca ingrica</name>
    <dbReference type="NCBI Taxonomy" id="40754"/>
    <lineage>
        <taxon>Bacteria</taxon>
        <taxon>Pseudomonadati</taxon>
        <taxon>Pseudomonadota</taxon>
        <taxon>Gammaproteobacteria</taxon>
        <taxon>Thiotrichales</taxon>
        <taxon>Thiotrichaceae</taxon>
        <taxon>Thioploca</taxon>
    </lineage>
</organism>
<evidence type="ECO:0000256" key="5">
    <source>
        <dbReference type="HAMAP-Rule" id="MF_00671"/>
    </source>
</evidence>
<evidence type="ECO:0000256" key="3">
    <source>
        <dbReference type="ARBA" id="ARBA00022729"/>
    </source>
</evidence>
<comment type="subunit">
    <text evidence="5">The Tol-Pal system is composed of five core proteins: the inner membrane proteins TolA, TolQ and TolR, the periplasmic protein TolB and the outer membrane protein Pal. They form a network linking the inner and outer membranes and the peptidoglycan layer.</text>
</comment>
<evidence type="ECO:0000313" key="7">
    <source>
        <dbReference type="EMBL" id="BAP55822.1"/>
    </source>
</evidence>
<evidence type="ECO:0000256" key="4">
    <source>
        <dbReference type="ARBA" id="ARBA00022764"/>
    </source>
</evidence>
<proteinExistence type="inferred from homology"/>
<dbReference type="GO" id="GO:0051301">
    <property type="term" value="P:cell division"/>
    <property type="evidence" value="ECO:0007669"/>
    <property type="project" value="UniProtKB-UniRule"/>
</dbReference>
<dbReference type="Gene3D" id="2.120.10.30">
    <property type="entry name" value="TolB, C-terminal domain"/>
    <property type="match status" value="1"/>
</dbReference>
<dbReference type="OrthoDB" id="9802240at2"/>
<dbReference type="SUPFAM" id="SSF52964">
    <property type="entry name" value="TolB, N-terminal domain"/>
    <property type="match status" value="1"/>
</dbReference>
<dbReference type="InterPro" id="IPR011042">
    <property type="entry name" value="6-blade_b-propeller_TolB-like"/>
</dbReference>
<dbReference type="PANTHER" id="PTHR36842:SF1">
    <property type="entry name" value="PROTEIN TOLB"/>
    <property type="match status" value="1"/>
</dbReference>
<keyword evidence="8" id="KW-1185">Reference proteome</keyword>
<keyword evidence="4 5" id="KW-0574">Periplasm</keyword>
<dbReference type="SUPFAM" id="SSF69304">
    <property type="entry name" value="Tricorn protease N-terminal domain"/>
    <property type="match status" value="1"/>
</dbReference>
<dbReference type="GO" id="GO:0042597">
    <property type="term" value="C:periplasmic space"/>
    <property type="evidence" value="ECO:0007669"/>
    <property type="project" value="UniProtKB-SubCell"/>
</dbReference>
<sequence length="433" mass="47460">MRIFVFFLLIYMCLLKPVYAILTIEVTANAEEGGAPPIAIVPFGVSANTPPPQDIAGIVSSDLHRSGRFSPMSASSLPERPSYAHQVTFSNWQAAGVPYLVIGRISGGSLSGYTVEFELFDVYKGTRLIGFQYPATVQTLRQVAHQISDKIYNALLGVRGVFGTRIVYVTLQGRGKQKEYQLQVADADGANPRLMLRSDEPIFSPTWSPDGRRIAYVTYENRGSDKKMAIYVQEVQTGRRLRISDKRGLNAAPAWSPDGTRLAVTLSHEGNPEIYVFNLLTGALTRLTHDPAIDTEPEWAPDGQSLVFTSDRVGNQPQIYRMAADGSQVQRLTFKGNYNARARFSPDGNRLALLHSSGQGYRIASLDLGSGNLKILSQTSLDESPSFAPNGDMIIYATGSELAAVSSDGSVRQRLVVNLGEEVREPAWSPFSY</sequence>
<name>A0A090AJV0_9GAMM</name>
<dbReference type="STRING" id="40754.THII_1525"/>
<evidence type="ECO:0000256" key="1">
    <source>
        <dbReference type="ARBA" id="ARBA00004418"/>
    </source>
</evidence>
<keyword evidence="5" id="KW-0132">Cell division</keyword>
<keyword evidence="3 5" id="KW-0732">Signal</keyword>
<dbReference type="Gene3D" id="3.40.50.10070">
    <property type="entry name" value="TolB, N-terminal domain"/>
    <property type="match status" value="1"/>
</dbReference>
<comment type="subcellular location">
    <subcellularLocation>
        <location evidence="1 5">Periplasm</location>
    </subcellularLocation>
</comment>
<evidence type="ECO:0000259" key="6">
    <source>
        <dbReference type="Pfam" id="PF04052"/>
    </source>
</evidence>
<protein>
    <recommendedName>
        <fullName evidence="5">Tol-Pal system protein TolB</fullName>
    </recommendedName>
</protein>
<keyword evidence="5" id="KW-0131">Cell cycle</keyword>
<reference evidence="7 8" key="1">
    <citation type="journal article" date="2014" name="ISME J.">
        <title>Ecophysiology of Thioploca ingrica as revealed by the complete genome sequence supplemented with proteomic evidence.</title>
        <authorList>
            <person name="Kojima H."/>
            <person name="Ogura Y."/>
            <person name="Yamamoto N."/>
            <person name="Togashi T."/>
            <person name="Mori H."/>
            <person name="Watanabe T."/>
            <person name="Nemoto F."/>
            <person name="Kurokawa K."/>
            <person name="Hayashi T."/>
            <person name="Fukui M."/>
        </authorList>
    </citation>
    <scope>NUCLEOTIDE SEQUENCE [LARGE SCALE GENOMIC DNA]</scope>
</reference>
<dbReference type="GO" id="GO:0017038">
    <property type="term" value="P:protein import"/>
    <property type="evidence" value="ECO:0007669"/>
    <property type="project" value="InterPro"/>
</dbReference>
<comment type="similarity">
    <text evidence="2 5">Belongs to the TolB family.</text>
</comment>
<dbReference type="InterPro" id="IPR011659">
    <property type="entry name" value="WD40"/>
</dbReference>
<dbReference type="AlphaFoldDB" id="A0A090AJV0"/>
<dbReference type="KEGG" id="tig:THII_1525"/>
<evidence type="ECO:0000313" key="8">
    <source>
        <dbReference type="Proteomes" id="UP000031623"/>
    </source>
</evidence>
<gene>
    <name evidence="5" type="primary">tolB</name>
    <name evidence="7" type="ORF">THII_1525</name>
</gene>